<sequence length="491" mass="54972">MGWFSAPGYWLGRLALERGLAAVYLLAFVAAATQFRALIGEDGILPIPRFLAGQSFWRTPSIFHLRYSDRLFAVASWSGAALSAAVAAGAADAVPLWAAMLMWLALWALYLSIVNVGQTWYAFGWESLLLEAGFLMIFLGNERVAPPLLTLWMARFLLFRVEFGAGLIKMRGDSCWRDLTCLYYHHETQPMPGPLSWFFHHLPRPLHRVEVAGNHFAQLVVPFGLFAPQPVAGGAAAIIVVTQLWLVASGNFAWLNWVTILLACSAIDDSCVSAVLGVPTHAQAAGPPLWFAAAVVAFTGAVLCMSYLPLRNMLSSRQRMNLSFNAFHLVNTYGAFGSIGRTRREVVIEGTGEADLTAQTAWKEYEFKGKPGAVRRLPRQWAPYHLRLDWLMWFAAISPGYAQPWLEPFMQRLLRNDPPTLRLLRHNPFPDSPPRYVRARLYEYRFTTAAELRRDRAWWHRTLMGGYVAPMALPTATSQRTGIRAHRPLGG</sequence>
<evidence type="ECO:0000256" key="4">
    <source>
        <dbReference type="ARBA" id="ARBA00022824"/>
    </source>
</evidence>
<dbReference type="RefSeq" id="WP_085271432.1">
    <property type="nucleotide sequence ID" value="NZ_AP022614.1"/>
</dbReference>
<organism evidence="9 10">
    <name type="scientific">Mycobacterium parmense</name>
    <dbReference type="NCBI Taxonomy" id="185642"/>
    <lineage>
        <taxon>Bacteria</taxon>
        <taxon>Bacillati</taxon>
        <taxon>Actinomycetota</taxon>
        <taxon>Actinomycetes</taxon>
        <taxon>Mycobacteriales</taxon>
        <taxon>Mycobacteriaceae</taxon>
        <taxon>Mycobacterium</taxon>
        <taxon>Mycobacterium simiae complex</taxon>
    </lineage>
</organism>
<dbReference type="EMBL" id="AP022614">
    <property type="protein sequence ID" value="BBZ46273.1"/>
    <property type="molecule type" value="Genomic_DNA"/>
</dbReference>
<keyword evidence="6" id="KW-0472">Membrane</keyword>
<keyword evidence="10" id="KW-1185">Reference proteome</keyword>
<dbReference type="InterPro" id="IPR057434">
    <property type="entry name" value="LMF1/2_N"/>
</dbReference>
<protein>
    <submittedName>
        <fullName evidence="9">Membrane protein</fullName>
    </submittedName>
</protein>
<dbReference type="PANTHER" id="PTHR14463">
    <property type="entry name" value="LIPASE MATURATION FACTOR"/>
    <property type="match status" value="1"/>
</dbReference>
<reference evidence="9 10" key="1">
    <citation type="journal article" date="2019" name="Emerg. Microbes Infect.">
        <title>Comprehensive subspecies identification of 175 nontuberculous mycobacteria species based on 7547 genomic profiles.</title>
        <authorList>
            <person name="Matsumoto Y."/>
            <person name="Kinjo T."/>
            <person name="Motooka D."/>
            <person name="Nabeya D."/>
            <person name="Jung N."/>
            <person name="Uechi K."/>
            <person name="Horii T."/>
            <person name="Iida T."/>
            <person name="Fujita J."/>
            <person name="Nakamura S."/>
        </authorList>
    </citation>
    <scope>NUCLEOTIDE SEQUENCE [LARGE SCALE GENOMIC DNA]</scope>
    <source>
        <strain evidence="9 10">JCM 14742</strain>
    </source>
</reference>
<evidence type="ECO:0000256" key="1">
    <source>
        <dbReference type="ARBA" id="ARBA00004477"/>
    </source>
</evidence>
<evidence type="ECO:0000259" key="7">
    <source>
        <dbReference type="Pfam" id="PF06762"/>
    </source>
</evidence>
<accession>A0A7I7YZA5</accession>
<evidence type="ECO:0000256" key="2">
    <source>
        <dbReference type="ARBA" id="ARBA00005512"/>
    </source>
</evidence>
<dbReference type="InterPro" id="IPR009613">
    <property type="entry name" value="LMF"/>
</dbReference>
<keyword evidence="4" id="KW-0256">Endoplasmic reticulum</keyword>
<dbReference type="PANTHER" id="PTHR14463:SF10">
    <property type="entry name" value="LIPASE MATURATION FACTOR 1"/>
    <property type="match status" value="1"/>
</dbReference>
<comment type="similarity">
    <text evidence="2">Belongs to the lipase maturation factor family.</text>
</comment>
<evidence type="ECO:0000313" key="9">
    <source>
        <dbReference type="EMBL" id="BBZ46273.1"/>
    </source>
</evidence>
<dbReference type="Pfam" id="PF06762">
    <property type="entry name" value="LMF1"/>
    <property type="match status" value="1"/>
</dbReference>
<proteinExistence type="inferred from homology"/>
<comment type="subcellular location">
    <subcellularLocation>
        <location evidence="1">Endoplasmic reticulum membrane</location>
        <topology evidence="1">Multi-pass membrane protein</topology>
    </subcellularLocation>
</comment>
<feature type="domain" description="Lipase maturation factor 1/2 N-terminal" evidence="7">
    <location>
        <begin position="121"/>
        <end position="272"/>
    </location>
</feature>
<dbReference type="InterPro" id="IPR057433">
    <property type="entry name" value="LMF1/2_C"/>
</dbReference>
<evidence type="ECO:0000313" key="10">
    <source>
        <dbReference type="Proteomes" id="UP000467105"/>
    </source>
</evidence>
<dbReference type="GO" id="GO:0051604">
    <property type="term" value="P:protein maturation"/>
    <property type="evidence" value="ECO:0007669"/>
    <property type="project" value="InterPro"/>
</dbReference>
<evidence type="ECO:0000259" key="8">
    <source>
        <dbReference type="Pfam" id="PF25179"/>
    </source>
</evidence>
<keyword evidence="5" id="KW-1133">Transmembrane helix</keyword>
<evidence type="ECO:0000256" key="6">
    <source>
        <dbReference type="ARBA" id="ARBA00023136"/>
    </source>
</evidence>
<dbReference type="Proteomes" id="UP000467105">
    <property type="component" value="Chromosome"/>
</dbReference>
<dbReference type="Pfam" id="PF25179">
    <property type="entry name" value="LMF1_C"/>
    <property type="match status" value="1"/>
</dbReference>
<evidence type="ECO:0000256" key="5">
    <source>
        <dbReference type="ARBA" id="ARBA00022989"/>
    </source>
</evidence>
<dbReference type="OrthoDB" id="9793230at2"/>
<dbReference type="AlphaFoldDB" id="A0A7I7YZA5"/>
<keyword evidence="3" id="KW-0812">Transmembrane</keyword>
<evidence type="ECO:0000256" key="3">
    <source>
        <dbReference type="ARBA" id="ARBA00022692"/>
    </source>
</evidence>
<name>A0A7I7YZA5_9MYCO</name>
<gene>
    <name evidence="9" type="ORF">MPRM_35540</name>
</gene>
<feature type="domain" description="Lipase maturation factor 1/2 C-terminal" evidence="8">
    <location>
        <begin position="329"/>
        <end position="468"/>
    </location>
</feature>